<feature type="transmembrane region" description="Helical" evidence="1">
    <location>
        <begin position="7"/>
        <end position="26"/>
    </location>
</feature>
<dbReference type="InterPro" id="IPR049713">
    <property type="entry name" value="Pr6Pr-like"/>
</dbReference>
<feature type="transmembrane region" description="Helical" evidence="1">
    <location>
        <begin position="135"/>
        <end position="158"/>
    </location>
</feature>
<keyword evidence="1" id="KW-0472">Membrane</keyword>
<reference evidence="2 3" key="1">
    <citation type="journal article" date="2000" name="Arch. Microbiol.">
        <title>Rhodobaca bogoriensis gen. nov. and sp. nov., an alkaliphilic purple nonsulfur bacterium from African Rift Valley soda lakes.</title>
        <authorList>
            <person name="Milford A.D."/>
            <person name="Achenbach L.A."/>
            <person name="Jung D.O."/>
            <person name="Madigan M.T."/>
        </authorList>
    </citation>
    <scope>NUCLEOTIDE SEQUENCE [LARGE SCALE GENOMIC DNA]</scope>
    <source>
        <strain evidence="2 3">2376</strain>
    </source>
</reference>
<dbReference type="EMBL" id="JACBXS010000135">
    <property type="protein sequence ID" value="NYS26938.1"/>
    <property type="molecule type" value="Genomic_DNA"/>
</dbReference>
<keyword evidence="1" id="KW-1133">Transmembrane helix</keyword>
<keyword evidence="1" id="KW-0812">Transmembrane</keyword>
<dbReference type="Proteomes" id="UP000529417">
    <property type="component" value="Unassembled WGS sequence"/>
</dbReference>
<sequence>MDSRFRIVAGVIGLAGAMALATQVALNVGRSGLGVAPVVWALSGYLTILTNLLVAGSFLWIAVTGRRLPYDWMSMLTTAMILVGVVYHLMLAHLYNFTGLSRVTDQMFHTVMPALTLWFWLMETTRNSPRAGRPLLWLAWPTLFAIAALLRGALTGWYPYPFMDPLAGSWAAVGMALAGFVAATAALALLLNRIGQNMPLRGSAQPESPIHNGLNDFRFLR</sequence>
<feature type="transmembrane region" description="Helical" evidence="1">
    <location>
        <begin position="107"/>
        <end position="123"/>
    </location>
</feature>
<feature type="transmembrane region" description="Helical" evidence="1">
    <location>
        <begin position="75"/>
        <end position="95"/>
    </location>
</feature>
<feature type="transmembrane region" description="Helical" evidence="1">
    <location>
        <begin position="170"/>
        <end position="191"/>
    </location>
</feature>
<feature type="transmembrane region" description="Helical" evidence="1">
    <location>
        <begin position="38"/>
        <end position="63"/>
    </location>
</feature>
<gene>
    <name evidence="2" type="ORF">HUK65_18470</name>
</gene>
<dbReference type="NCBIfam" id="NF038065">
    <property type="entry name" value="Pr6Pr"/>
    <property type="match status" value="1"/>
</dbReference>
<proteinExistence type="predicted"/>
<dbReference type="AlphaFoldDB" id="A0A7Z0I2U8"/>
<keyword evidence="3" id="KW-1185">Reference proteome</keyword>
<accession>A0A7Z0I2U8</accession>
<evidence type="ECO:0000313" key="2">
    <source>
        <dbReference type="EMBL" id="NYS26938.1"/>
    </source>
</evidence>
<evidence type="ECO:0000256" key="1">
    <source>
        <dbReference type="SAM" id="Phobius"/>
    </source>
</evidence>
<evidence type="ECO:0000313" key="3">
    <source>
        <dbReference type="Proteomes" id="UP000529417"/>
    </source>
</evidence>
<organism evidence="2 3">
    <name type="scientific">Rhabdonatronobacter sediminivivens</name>
    <dbReference type="NCBI Taxonomy" id="2743469"/>
    <lineage>
        <taxon>Bacteria</taxon>
        <taxon>Pseudomonadati</taxon>
        <taxon>Pseudomonadota</taxon>
        <taxon>Alphaproteobacteria</taxon>
        <taxon>Rhodobacterales</taxon>
        <taxon>Paracoccaceae</taxon>
        <taxon>Rhabdonatronobacter</taxon>
    </lineage>
</organism>
<protein>
    <submittedName>
        <fullName evidence="2">Pr6Pr family membrane protein</fullName>
    </submittedName>
</protein>
<comment type="caution">
    <text evidence="2">The sequence shown here is derived from an EMBL/GenBank/DDBJ whole genome shotgun (WGS) entry which is preliminary data.</text>
</comment>
<name>A0A7Z0I2U8_9RHOB</name>
<dbReference type="RefSeq" id="WP_179907764.1">
    <property type="nucleotide sequence ID" value="NZ_JACBXS010000135.1"/>
</dbReference>